<name>A0A1B0ZGK9_9MICO</name>
<accession>A0A1B0ZGK9</accession>
<evidence type="ECO:0000313" key="3">
    <source>
        <dbReference type="EMBL" id="QEU12410.1"/>
    </source>
</evidence>
<gene>
    <name evidence="2" type="ORF">DAD186_05110</name>
    <name evidence="3" type="ORF">FOB48_08880</name>
</gene>
<dbReference type="AlphaFoldDB" id="A0A1B0ZGK9"/>
<reference evidence="3 5" key="2">
    <citation type="submission" date="2019-09" db="EMBL/GenBank/DDBJ databases">
        <title>FDA dAtabase for Regulatory Grade micrObial Sequences (FDA-ARGOS): Supporting development and validation of Infectious Disease Dx tests.</title>
        <authorList>
            <person name="Sciortino C."/>
            <person name="Tallon L."/>
            <person name="Sadzewicz L."/>
            <person name="Vavikolanu K."/>
            <person name="Mehta A."/>
            <person name="Aluvathingal J."/>
            <person name="Nadendla S."/>
            <person name="Nandy P."/>
            <person name="Geyer C."/>
            <person name="Yan Y."/>
            <person name="Sichtig H."/>
        </authorList>
    </citation>
    <scope>NUCLEOTIDE SEQUENCE [LARGE SCALE GENOMIC DNA]</scope>
    <source>
        <strain evidence="3 5">FDAARGOS_640</strain>
    </source>
</reference>
<dbReference type="EMBL" id="CP012117">
    <property type="protein sequence ID" value="ANP27066.1"/>
    <property type="molecule type" value="Genomic_DNA"/>
</dbReference>
<protein>
    <submittedName>
        <fullName evidence="2">Uncharacterized protein</fullName>
    </submittedName>
</protein>
<reference evidence="2 4" key="1">
    <citation type="submission" date="2015-06" db="EMBL/GenBank/DDBJ databases">
        <title>Investigation of pathophysiology for high-risk pregnancy and development of treatment modality based on it.</title>
        <authorList>
            <person name="Kim B.-C."/>
            <person name="Lim S."/>
        </authorList>
    </citation>
    <scope>NUCLEOTIDE SEQUENCE [LARGE SCALE GENOMIC DNA]</scope>
    <source>
        <strain evidence="2 4">AD1-86</strain>
    </source>
</reference>
<organism evidence="2 4">
    <name type="scientific">Dermabacter vaginalis</name>
    <dbReference type="NCBI Taxonomy" id="1630135"/>
    <lineage>
        <taxon>Bacteria</taxon>
        <taxon>Bacillati</taxon>
        <taxon>Actinomycetota</taxon>
        <taxon>Actinomycetes</taxon>
        <taxon>Micrococcales</taxon>
        <taxon>Dermabacteraceae</taxon>
        <taxon>Dermabacter</taxon>
    </lineage>
</organism>
<proteinExistence type="predicted"/>
<feature type="compositionally biased region" description="Polar residues" evidence="1">
    <location>
        <begin position="1"/>
        <end position="13"/>
    </location>
</feature>
<evidence type="ECO:0000313" key="2">
    <source>
        <dbReference type="EMBL" id="ANP27066.1"/>
    </source>
</evidence>
<keyword evidence="5" id="KW-1185">Reference proteome</keyword>
<dbReference type="Proteomes" id="UP000323865">
    <property type="component" value="Chromosome"/>
</dbReference>
<dbReference type="STRING" id="1630135.DAD186_05110"/>
<sequence>MNSAPTATESPGQPSDHGGSEETQADLARWLLSAEESEQLSSFTKVTVEVETPSDQRLIFPVEIPDPNYLQADYRKDGRAAVQAMQAPQSGVNTVAVAD</sequence>
<dbReference type="RefSeq" id="WP_065247375.1">
    <property type="nucleotide sequence ID" value="NZ_CP012117.1"/>
</dbReference>
<evidence type="ECO:0000313" key="5">
    <source>
        <dbReference type="Proteomes" id="UP000323865"/>
    </source>
</evidence>
<dbReference type="EMBL" id="CP044108">
    <property type="protein sequence ID" value="QEU12410.1"/>
    <property type="molecule type" value="Genomic_DNA"/>
</dbReference>
<dbReference type="Proteomes" id="UP000092596">
    <property type="component" value="Chromosome"/>
</dbReference>
<dbReference type="KEGG" id="dva:DAD186_05110"/>
<evidence type="ECO:0000313" key="4">
    <source>
        <dbReference type="Proteomes" id="UP000092596"/>
    </source>
</evidence>
<evidence type="ECO:0000256" key="1">
    <source>
        <dbReference type="SAM" id="MobiDB-lite"/>
    </source>
</evidence>
<feature type="region of interest" description="Disordered" evidence="1">
    <location>
        <begin position="1"/>
        <end position="25"/>
    </location>
</feature>